<dbReference type="AlphaFoldDB" id="V8NAD9"/>
<reference evidence="1 2" key="1">
    <citation type="journal article" date="2013" name="Proc. Natl. Acad. Sci. U.S.A.">
        <title>The king cobra genome reveals dynamic gene evolution and adaptation in the snake venom system.</title>
        <authorList>
            <person name="Vonk F.J."/>
            <person name="Casewell N.R."/>
            <person name="Henkel C.V."/>
            <person name="Heimberg A.M."/>
            <person name="Jansen H.J."/>
            <person name="McCleary R.J."/>
            <person name="Kerkkamp H.M."/>
            <person name="Vos R.A."/>
            <person name="Guerreiro I."/>
            <person name="Calvete J.J."/>
            <person name="Wuster W."/>
            <person name="Woods A.E."/>
            <person name="Logan J.M."/>
            <person name="Harrison R.A."/>
            <person name="Castoe T.A."/>
            <person name="de Koning A.P."/>
            <person name="Pollock D.D."/>
            <person name="Yandell M."/>
            <person name="Calderon D."/>
            <person name="Renjifo C."/>
            <person name="Currier R.B."/>
            <person name="Salgado D."/>
            <person name="Pla D."/>
            <person name="Sanz L."/>
            <person name="Hyder A.S."/>
            <person name="Ribeiro J.M."/>
            <person name="Arntzen J.W."/>
            <person name="van den Thillart G.E."/>
            <person name="Boetzer M."/>
            <person name="Pirovano W."/>
            <person name="Dirks R.P."/>
            <person name="Spaink H.P."/>
            <person name="Duboule D."/>
            <person name="McGlinn E."/>
            <person name="Kini R.M."/>
            <person name="Richardson M.K."/>
        </authorList>
    </citation>
    <scope>NUCLEOTIDE SEQUENCE</scope>
    <source>
        <tissue evidence="1">Blood</tissue>
    </source>
</reference>
<accession>V8NAD9</accession>
<name>V8NAD9_OPHHA</name>
<organism evidence="1 2">
    <name type="scientific">Ophiophagus hannah</name>
    <name type="common">King cobra</name>
    <name type="synonym">Naja hannah</name>
    <dbReference type="NCBI Taxonomy" id="8665"/>
    <lineage>
        <taxon>Eukaryota</taxon>
        <taxon>Metazoa</taxon>
        <taxon>Chordata</taxon>
        <taxon>Craniata</taxon>
        <taxon>Vertebrata</taxon>
        <taxon>Euteleostomi</taxon>
        <taxon>Lepidosauria</taxon>
        <taxon>Squamata</taxon>
        <taxon>Bifurcata</taxon>
        <taxon>Unidentata</taxon>
        <taxon>Episquamata</taxon>
        <taxon>Toxicofera</taxon>
        <taxon>Serpentes</taxon>
        <taxon>Colubroidea</taxon>
        <taxon>Elapidae</taxon>
        <taxon>Elapinae</taxon>
        <taxon>Ophiophagus</taxon>
    </lineage>
</organism>
<protein>
    <submittedName>
        <fullName evidence="1">Vacuolar protein sorting-associated protein 13D</fullName>
    </submittedName>
</protein>
<dbReference type="EMBL" id="AZIM01006633">
    <property type="protein sequence ID" value="ETE58512.1"/>
    <property type="molecule type" value="Genomic_DNA"/>
</dbReference>
<gene>
    <name evidence="1" type="primary">VPS13D</name>
    <name evidence="1" type="ORF">L345_15767</name>
</gene>
<keyword evidence="2" id="KW-1185">Reference proteome</keyword>
<sequence>MFEELKILREIVYNRFQELAERSVAKSPDFAELSLGLQLALPASFNTLAEVWPNIGLFELRSSIKKPLSDSLDSTSEMELEGGRNSSSGMLRYLQSWFPGWGGWHSQSQEALETKTIEGLLSDTAEEWRPEEVTGADDFFDPATDVSSINTFTKRDHVLVKLNLWLQGGSVTLLHAEKRSGPASERAFMQLQFSGVTILAETLPRRNSSLLKVQLGSLFLRDLATEGTIFPVLVFPNP</sequence>
<comment type="caution">
    <text evidence="1">The sequence shown here is derived from an EMBL/GenBank/DDBJ whole genome shotgun (WGS) entry which is preliminary data.</text>
</comment>
<proteinExistence type="predicted"/>
<dbReference type="Proteomes" id="UP000018936">
    <property type="component" value="Unassembled WGS sequence"/>
</dbReference>
<dbReference type="OrthoDB" id="272810at2759"/>
<evidence type="ECO:0000313" key="2">
    <source>
        <dbReference type="Proteomes" id="UP000018936"/>
    </source>
</evidence>
<evidence type="ECO:0000313" key="1">
    <source>
        <dbReference type="EMBL" id="ETE58512.1"/>
    </source>
</evidence>
<feature type="non-terminal residue" evidence="1">
    <location>
        <position position="238"/>
    </location>
</feature>
<feature type="non-terminal residue" evidence="1">
    <location>
        <position position="1"/>
    </location>
</feature>